<reference evidence="1 2" key="1">
    <citation type="submission" date="2019-11" db="EMBL/GenBank/DDBJ databases">
        <title>Whole genome sequence of Oryza granulata.</title>
        <authorList>
            <person name="Li W."/>
        </authorList>
    </citation>
    <scope>NUCLEOTIDE SEQUENCE [LARGE SCALE GENOMIC DNA]</scope>
    <source>
        <strain evidence="2">cv. Menghai</strain>
        <tissue evidence="1">Leaf</tissue>
    </source>
</reference>
<evidence type="ECO:0000313" key="2">
    <source>
        <dbReference type="Proteomes" id="UP000479710"/>
    </source>
</evidence>
<sequence>MRPCSSAALHDPVLPCHKLLCHPPLEPFRSFGRVVTKLSLDFTTGVNENGVSSLPAAGNGGSTNLVVLGESWLAERKNKGD</sequence>
<comment type="caution">
    <text evidence="1">The sequence shown here is derived from an EMBL/GenBank/DDBJ whole genome shotgun (WGS) entry which is preliminary data.</text>
</comment>
<dbReference type="Proteomes" id="UP000479710">
    <property type="component" value="Unassembled WGS sequence"/>
</dbReference>
<keyword evidence="2" id="KW-1185">Reference proteome</keyword>
<gene>
    <name evidence="1" type="ORF">E2562_015157</name>
</gene>
<proteinExistence type="predicted"/>
<name>A0A6G1EWL0_9ORYZ</name>
<organism evidence="1 2">
    <name type="scientific">Oryza meyeriana var. granulata</name>
    <dbReference type="NCBI Taxonomy" id="110450"/>
    <lineage>
        <taxon>Eukaryota</taxon>
        <taxon>Viridiplantae</taxon>
        <taxon>Streptophyta</taxon>
        <taxon>Embryophyta</taxon>
        <taxon>Tracheophyta</taxon>
        <taxon>Spermatophyta</taxon>
        <taxon>Magnoliopsida</taxon>
        <taxon>Liliopsida</taxon>
        <taxon>Poales</taxon>
        <taxon>Poaceae</taxon>
        <taxon>BOP clade</taxon>
        <taxon>Oryzoideae</taxon>
        <taxon>Oryzeae</taxon>
        <taxon>Oryzinae</taxon>
        <taxon>Oryza</taxon>
        <taxon>Oryza meyeriana</taxon>
    </lineage>
</organism>
<dbReference type="EMBL" id="SPHZ02000002">
    <property type="protein sequence ID" value="KAF0929030.1"/>
    <property type="molecule type" value="Genomic_DNA"/>
</dbReference>
<accession>A0A6G1EWL0</accession>
<protein>
    <submittedName>
        <fullName evidence="1">Uncharacterized protein</fullName>
    </submittedName>
</protein>
<dbReference type="AlphaFoldDB" id="A0A6G1EWL0"/>
<evidence type="ECO:0000313" key="1">
    <source>
        <dbReference type="EMBL" id="KAF0929030.1"/>
    </source>
</evidence>